<dbReference type="Pfam" id="PF00076">
    <property type="entry name" value="RRM_1"/>
    <property type="match status" value="1"/>
</dbReference>
<keyword evidence="1 2" id="KW-0694">RNA-binding</keyword>
<dbReference type="GO" id="GO:0003723">
    <property type="term" value="F:RNA binding"/>
    <property type="evidence" value="ECO:0007669"/>
    <property type="project" value="UniProtKB-UniRule"/>
</dbReference>
<feature type="domain" description="RRM" evidence="3">
    <location>
        <begin position="24"/>
        <end position="101"/>
    </location>
</feature>
<dbReference type="PROSITE" id="PS50102">
    <property type="entry name" value="RRM"/>
    <property type="match status" value="1"/>
</dbReference>
<dbReference type="InterPro" id="IPR012677">
    <property type="entry name" value="Nucleotide-bd_a/b_plait_sf"/>
</dbReference>
<dbReference type="InterPro" id="IPR000504">
    <property type="entry name" value="RRM_dom"/>
</dbReference>
<evidence type="ECO:0000259" key="3">
    <source>
        <dbReference type="PROSITE" id="PS50102"/>
    </source>
</evidence>
<reference evidence="4" key="2">
    <citation type="submission" date="2023-04" db="EMBL/GenBank/DDBJ databases">
        <authorList>
            <person name="Bruccoleri R.E."/>
            <person name="Oakeley E.J."/>
            <person name="Faust A.-M."/>
            <person name="Dessus-Babus S."/>
            <person name="Altorfer M."/>
            <person name="Burckhardt D."/>
            <person name="Oertli M."/>
            <person name="Naumann U."/>
            <person name="Petersen F."/>
            <person name="Wong J."/>
        </authorList>
    </citation>
    <scope>NUCLEOTIDE SEQUENCE</scope>
    <source>
        <strain evidence="4">GSM-AAB239-AS_SAM_17_03QT</strain>
        <tissue evidence="4">Leaf</tissue>
    </source>
</reference>
<dbReference type="SMART" id="SM00360">
    <property type="entry name" value="RRM"/>
    <property type="match status" value="1"/>
</dbReference>
<evidence type="ECO:0000256" key="1">
    <source>
        <dbReference type="ARBA" id="ARBA00022884"/>
    </source>
</evidence>
<dbReference type="PANTHER" id="PTHR11176:SF22">
    <property type="entry name" value="RNA-BINDING PROTEIN 38-LIKE ISOFORM X1"/>
    <property type="match status" value="1"/>
</dbReference>
<dbReference type="AlphaFoldDB" id="A0AAX6HIF8"/>
<evidence type="ECO:0000313" key="5">
    <source>
        <dbReference type="Proteomes" id="UP001140949"/>
    </source>
</evidence>
<sequence>MAGQARPFHPGGNNAHLHGNTTFTKIFVGGLAWETQRDTMCRYFEQFGDILEAVVITDKNTGRSKGYGFVTFKDPESAMRACQDPSPVIDGRRTNCNLAALGATNRTRPPTPTTQHGIGKIRPQSSFAMATAATSSGSSAAGSVSTAYFHQALPYNSLYGYSGGYPQQNMYPISYYGIGGGQHQQAPYYPANHGLYPNYYPYYAQYPQSAHAHGGGGGGGGGGGSYGLHYPQMIHYPYSPQQSGPSSPILPLSAPLTAPTAGVTARSVLVPSSSQPPRTAPAPAP</sequence>
<proteinExistence type="predicted"/>
<accession>A0AAX6HIF8</accession>
<organism evidence="4 5">
    <name type="scientific">Iris pallida</name>
    <name type="common">Sweet iris</name>
    <dbReference type="NCBI Taxonomy" id="29817"/>
    <lineage>
        <taxon>Eukaryota</taxon>
        <taxon>Viridiplantae</taxon>
        <taxon>Streptophyta</taxon>
        <taxon>Embryophyta</taxon>
        <taxon>Tracheophyta</taxon>
        <taxon>Spermatophyta</taxon>
        <taxon>Magnoliopsida</taxon>
        <taxon>Liliopsida</taxon>
        <taxon>Asparagales</taxon>
        <taxon>Iridaceae</taxon>
        <taxon>Iridoideae</taxon>
        <taxon>Irideae</taxon>
        <taxon>Iris</taxon>
    </lineage>
</organism>
<comment type="caution">
    <text evidence="4">The sequence shown here is derived from an EMBL/GenBank/DDBJ whole genome shotgun (WGS) entry which is preliminary data.</text>
</comment>
<reference evidence="4" key="1">
    <citation type="journal article" date="2023" name="GigaByte">
        <title>Genome assembly of the bearded iris, Iris pallida Lam.</title>
        <authorList>
            <person name="Bruccoleri R.E."/>
            <person name="Oakeley E.J."/>
            <person name="Faust A.M.E."/>
            <person name="Altorfer M."/>
            <person name="Dessus-Babus S."/>
            <person name="Burckhardt D."/>
            <person name="Oertli M."/>
            <person name="Naumann U."/>
            <person name="Petersen F."/>
            <person name="Wong J."/>
        </authorList>
    </citation>
    <scope>NUCLEOTIDE SEQUENCE</scope>
    <source>
        <strain evidence="4">GSM-AAB239-AS_SAM_17_03QT</strain>
    </source>
</reference>
<dbReference type="SUPFAM" id="SSF54928">
    <property type="entry name" value="RNA-binding domain, RBD"/>
    <property type="match status" value="1"/>
</dbReference>
<dbReference type="EMBL" id="JANAVB010009398">
    <property type="protein sequence ID" value="KAJ6840512.1"/>
    <property type="molecule type" value="Genomic_DNA"/>
</dbReference>
<dbReference type="PANTHER" id="PTHR11176">
    <property type="entry name" value="BOULE-RELATED"/>
    <property type="match status" value="1"/>
</dbReference>
<dbReference type="InterPro" id="IPR035979">
    <property type="entry name" value="RBD_domain_sf"/>
</dbReference>
<name>A0AAX6HIF8_IRIPA</name>
<evidence type="ECO:0000313" key="4">
    <source>
        <dbReference type="EMBL" id="KAJ6840512.1"/>
    </source>
</evidence>
<protein>
    <submittedName>
        <fullName evidence="4">RNA-binding protein 24</fullName>
    </submittedName>
</protein>
<dbReference type="Gene3D" id="3.30.70.330">
    <property type="match status" value="1"/>
</dbReference>
<keyword evidence="5" id="KW-1185">Reference proteome</keyword>
<gene>
    <name evidence="4" type="ORF">M6B38_309980</name>
</gene>
<dbReference type="CDD" id="cd12384">
    <property type="entry name" value="RRM_RBM24_RBM38_like"/>
    <property type="match status" value="1"/>
</dbReference>
<evidence type="ECO:0000256" key="2">
    <source>
        <dbReference type="PROSITE-ProRule" id="PRU00176"/>
    </source>
</evidence>
<dbReference type="Proteomes" id="UP001140949">
    <property type="component" value="Unassembled WGS sequence"/>
</dbReference>